<dbReference type="PANTHER" id="PTHR11101">
    <property type="entry name" value="PHOSPHATE TRANSPORTER"/>
    <property type="match status" value="1"/>
</dbReference>
<feature type="transmembrane region" description="Helical" evidence="6">
    <location>
        <begin position="94"/>
        <end position="116"/>
    </location>
</feature>
<dbReference type="GO" id="GO:0005315">
    <property type="term" value="F:phosphate transmembrane transporter activity"/>
    <property type="evidence" value="ECO:0007669"/>
    <property type="project" value="InterPro"/>
</dbReference>
<keyword evidence="4 6" id="KW-1133">Transmembrane helix</keyword>
<keyword evidence="5 6" id="KW-0472">Membrane</keyword>
<comment type="subcellular location">
    <subcellularLocation>
        <location evidence="1 6">Membrane</location>
        <topology evidence="1 6">Multi-pass membrane protein</topology>
    </subcellularLocation>
</comment>
<evidence type="ECO:0000256" key="6">
    <source>
        <dbReference type="RuleBase" id="RU363058"/>
    </source>
</evidence>
<evidence type="ECO:0000256" key="2">
    <source>
        <dbReference type="ARBA" id="ARBA00022448"/>
    </source>
</evidence>
<evidence type="ECO:0000313" key="8">
    <source>
        <dbReference type="EMBL" id="NEV64098.1"/>
    </source>
</evidence>
<keyword evidence="9" id="KW-1185">Reference proteome</keyword>
<name>A0A6M0K2U7_9GAMM</name>
<keyword evidence="6" id="KW-0592">Phosphate transport</keyword>
<keyword evidence="3 6" id="KW-0812">Transmembrane</keyword>
<evidence type="ECO:0000256" key="4">
    <source>
        <dbReference type="ARBA" id="ARBA00022989"/>
    </source>
</evidence>
<dbReference type="GO" id="GO:0016020">
    <property type="term" value="C:membrane"/>
    <property type="evidence" value="ECO:0007669"/>
    <property type="project" value="UniProtKB-SubCell"/>
</dbReference>
<evidence type="ECO:0000256" key="7">
    <source>
        <dbReference type="SAM" id="MobiDB-lite"/>
    </source>
</evidence>
<evidence type="ECO:0000256" key="3">
    <source>
        <dbReference type="ARBA" id="ARBA00022692"/>
    </source>
</evidence>
<dbReference type="AlphaFoldDB" id="A0A6M0K2U7"/>
<dbReference type="EMBL" id="JAAIJQ010000074">
    <property type="protein sequence ID" value="NEV64098.1"/>
    <property type="molecule type" value="Genomic_DNA"/>
</dbReference>
<dbReference type="PANTHER" id="PTHR11101:SF80">
    <property type="entry name" value="PHOSPHATE TRANSPORTER"/>
    <property type="match status" value="1"/>
</dbReference>
<dbReference type="Proteomes" id="UP000483379">
    <property type="component" value="Unassembled WGS sequence"/>
</dbReference>
<reference evidence="8 9" key="1">
    <citation type="submission" date="2020-02" db="EMBL/GenBank/DDBJ databases">
        <title>Genome sequences of Thiorhodococcus mannitoliphagus and Thiorhodococcus minor, purple sulfur photosynthetic bacteria in the gammaproteobacterial family, Chromatiaceae.</title>
        <authorList>
            <person name="Aviles F.A."/>
            <person name="Meyer T.E."/>
            <person name="Kyndt J.A."/>
        </authorList>
    </citation>
    <scope>NUCLEOTIDE SEQUENCE [LARGE SCALE GENOMIC DNA]</scope>
    <source>
        <strain evidence="8 9">DSM 11518</strain>
    </source>
</reference>
<dbReference type="GO" id="GO:0035435">
    <property type="term" value="P:phosphate ion transmembrane transport"/>
    <property type="evidence" value="ECO:0007669"/>
    <property type="project" value="TreeGrafter"/>
</dbReference>
<sequence>MASARRRSSEVSRSPRNPFAAARRSGRSAPHRSPLQSASVRHPPVIEEVQLLDVLSALVIVSVAVVLLFDYTNGFHDASNIIATPIASRALTPIQAVTIVATFEFLGPLLGGTAVANTIGKFVSLEDVTTMLSVTIILCGLAGAIFWNLLTWWFGIPSSSSHALVGGLTGAVLIAVGSDHVIWGFQQLAEGHLTGITKILLALILSPILGFWLGFFIHRLVFFLFRGAKPSVNRLFKRMQIFSCAGLAFAHGANDAQKSMGIVTLALLSGGYLETFEVPFWVILSCALAISLGILSGGWRIVRTGGFGIFKVRPIHAVDGQLTSAAVVFGASMVGAPVSTTHVVSSSLMGIGASERPKAVRWAKAKEIVSTWIITIPGAGAVSVLTYLLVDAALDMG</sequence>
<comment type="caution">
    <text evidence="8">The sequence shown here is derived from an EMBL/GenBank/DDBJ whole genome shotgun (WGS) entry which is preliminary data.</text>
</comment>
<dbReference type="Pfam" id="PF01384">
    <property type="entry name" value="PHO4"/>
    <property type="match status" value="2"/>
</dbReference>
<feature type="region of interest" description="Disordered" evidence="7">
    <location>
        <begin position="1"/>
        <end position="39"/>
    </location>
</feature>
<proteinExistence type="inferred from homology"/>
<feature type="transmembrane region" description="Helical" evidence="6">
    <location>
        <begin position="278"/>
        <end position="302"/>
    </location>
</feature>
<organism evidence="8 9">
    <name type="scientific">Thiorhodococcus minor</name>
    <dbReference type="NCBI Taxonomy" id="57489"/>
    <lineage>
        <taxon>Bacteria</taxon>
        <taxon>Pseudomonadati</taxon>
        <taxon>Pseudomonadota</taxon>
        <taxon>Gammaproteobacteria</taxon>
        <taxon>Chromatiales</taxon>
        <taxon>Chromatiaceae</taxon>
        <taxon>Thiorhodococcus</taxon>
    </lineage>
</organism>
<keyword evidence="2 6" id="KW-0813">Transport</keyword>
<evidence type="ECO:0000256" key="1">
    <source>
        <dbReference type="ARBA" id="ARBA00004141"/>
    </source>
</evidence>
<gene>
    <name evidence="8" type="ORF">G3446_19790</name>
</gene>
<accession>A0A6M0K2U7</accession>
<evidence type="ECO:0000256" key="5">
    <source>
        <dbReference type="ARBA" id="ARBA00023136"/>
    </source>
</evidence>
<feature type="transmembrane region" description="Helical" evidence="6">
    <location>
        <begin position="199"/>
        <end position="225"/>
    </location>
</feature>
<feature type="transmembrane region" description="Helical" evidence="6">
    <location>
        <begin position="128"/>
        <end position="154"/>
    </location>
</feature>
<dbReference type="InterPro" id="IPR001204">
    <property type="entry name" value="Phos_transporter"/>
</dbReference>
<protein>
    <recommendedName>
        <fullName evidence="6">Phosphate transporter</fullName>
    </recommendedName>
</protein>
<comment type="similarity">
    <text evidence="6">Belongs to the inorganic phosphate transporter (PiT) (TC 2.A.20) family.</text>
</comment>
<feature type="transmembrane region" description="Helical" evidence="6">
    <location>
        <begin position="160"/>
        <end position="178"/>
    </location>
</feature>
<feature type="transmembrane region" description="Helical" evidence="6">
    <location>
        <begin position="368"/>
        <end position="390"/>
    </location>
</feature>
<evidence type="ECO:0000313" key="9">
    <source>
        <dbReference type="Proteomes" id="UP000483379"/>
    </source>
</evidence>